<keyword evidence="2" id="KW-0812">Transmembrane</keyword>
<proteinExistence type="predicted"/>
<keyword evidence="2" id="KW-0472">Membrane</keyword>
<sequence>MQSRSVNVLGYRGSCAIENQQDCQMHFLEQATGGTWKQEKIRAAKLGSDSREREIGGGSMCVEFITITVWAERTGRDATGRARKGMSDCMGGRGTCVGRRNRGCGRGAGGALQAVGQVRFHDRSGSVAAESGARTATKAGGYRVFTMCMTFVLVVVLMALAAVHQAKRVRAWTKCMLMCMQVEDANNEKGSEMDSSPCRPKWVFLHGIRAGYVFPRSCGLTPRQIRFRARSDVDPNNDSDNALDAKRDNILYEEQNVAFMRADESASIKEEMLEKSCTMEESNAARKERDYSSVPAEDIAAEDLPEQTQDGNLETEANPESESESCSRVGYVINRSWSNIRKSRPQISWLAPLADWFKWNADGSSHDKPGPADSNIAELLAIRRAL</sequence>
<feature type="region of interest" description="Disordered" evidence="1">
    <location>
        <begin position="301"/>
        <end position="325"/>
    </location>
</feature>
<keyword evidence="2" id="KW-1133">Transmembrane helix</keyword>
<dbReference type="Proteomes" id="UP000233551">
    <property type="component" value="Unassembled WGS sequence"/>
</dbReference>
<protein>
    <submittedName>
        <fullName evidence="3">Uncharacterized protein</fullName>
    </submittedName>
</protein>
<evidence type="ECO:0000256" key="2">
    <source>
        <dbReference type="SAM" id="Phobius"/>
    </source>
</evidence>
<evidence type="ECO:0000256" key="1">
    <source>
        <dbReference type="SAM" id="MobiDB-lite"/>
    </source>
</evidence>
<gene>
    <name evidence="3" type="ORF">CRG98_044715</name>
</gene>
<evidence type="ECO:0000313" key="3">
    <source>
        <dbReference type="EMBL" id="PKI34869.1"/>
    </source>
</evidence>
<comment type="caution">
    <text evidence="3">The sequence shown here is derived from an EMBL/GenBank/DDBJ whole genome shotgun (WGS) entry which is preliminary data.</text>
</comment>
<organism evidence="3 4">
    <name type="scientific">Punica granatum</name>
    <name type="common">Pomegranate</name>
    <dbReference type="NCBI Taxonomy" id="22663"/>
    <lineage>
        <taxon>Eukaryota</taxon>
        <taxon>Viridiplantae</taxon>
        <taxon>Streptophyta</taxon>
        <taxon>Embryophyta</taxon>
        <taxon>Tracheophyta</taxon>
        <taxon>Spermatophyta</taxon>
        <taxon>Magnoliopsida</taxon>
        <taxon>eudicotyledons</taxon>
        <taxon>Gunneridae</taxon>
        <taxon>Pentapetalae</taxon>
        <taxon>rosids</taxon>
        <taxon>malvids</taxon>
        <taxon>Myrtales</taxon>
        <taxon>Lythraceae</taxon>
        <taxon>Punica</taxon>
    </lineage>
</organism>
<dbReference type="EMBL" id="PGOL01005566">
    <property type="protein sequence ID" value="PKI34869.1"/>
    <property type="molecule type" value="Genomic_DNA"/>
</dbReference>
<keyword evidence="4" id="KW-1185">Reference proteome</keyword>
<feature type="transmembrane region" description="Helical" evidence="2">
    <location>
        <begin position="144"/>
        <end position="163"/>
    </location>
</feature>
<dbReference type="AlphaFoldDB" id="A0A2I0HT26"/>
<name>A0A2I0HT26_PUNGR</name>
<evidence type="ECO:0000313" key="4">
    <source>
        <dbReference type="Proteomes" id="UP000233551"/>
    </source>
</evidence>
<accession>A0A2I0HT26</accession>
<reference evidence="3 4" key="1">
    <citation type="submission" date="2017-11" db="EMBL/GenBank/DDBJ databases">
        <title>De-novo sequencing of pomegranate (Punica granatum L.) genome.</title>
        <authorList>
            <person name="Akparov Z."/>
            <person name="Amiraslanov A."/>
            <person name="Hajiyeva S."/>
            <person name="Abbasov M."/>
            <person name="Kaur K."/>
            <person name="Hamwieh A."/>
            <person name="Solovyev V."/>
            <person name="Salamov A."/>
            <person name="Braich B."/>
            <person name="Kosarev P."/>
            <person name="Mahmoud A."/>
            <person name="Hajiyev E."/>
            <person name="Babayeva S."/>
            <person name="Izzatullayeva V."/>
            <person name="Mammadov A."/>
            <person name="Mammadov A."/>
            <person name="Sharifova S."/>
            <person name="Ojaghi J."/>
            <person name="Eynullazada K."/>
            <person name="Bayramov B."/>
            <person name="Abdulazimova A."/>
            <person name="Shahmuradov I."/>
        </authorList>
    </citation>
    <scope>NUCLEOTIDE SEQUENCE [LARGE SCALE GENOMIC DNA]</scope>
    <source>
        <strain evidence="4">cv. AG2017</strain>
        <tissue evidence="3">Leaf</tissue>
    </source>
</reference>